<feature type="transmembrane region" description="Helical" evidence="5">
    <location>
        <begin position="17"/>
        <end position="33"/>
    </location>
</feature>
<dbReference type="PANTHER" id="PTHR10361">
    <property type="entry name" value="SODIUM-BILE ACID COTRANSPORTER"/>
    <property type="match status" value="1"/>
</dbReference>
<evidence type="ECO:0000256" key="1">
    <source>
        <dbReference type="ARBA" id="ARBA00004141"/>
    </source>
</evidence>
<dbReference type="InterPro" id="IPR038770">
    <property type="entry name" value="Na+/solute_symporter_sf"/>
</dbReference>
<feature type="transmembrane region" description="Helical" evidence="5">
    <location>
        <begin position="130"/>
        <end position="154"/>
    </location>
</feature>
<reference evidence="6 7" key="1">
    <citation type="submission" date="2020-07" db="EMBL/GenBank/DDBJ databases">
        <title>Natrinema (YPL30) sp. nov. and Haloterrigena xxxxxx (YPL8) sp. nov., isolated from a salt mine.</title>
        <authorList>
            <person name="Cui H."/>
        </authorList>
    </citation>
    <scope>NUCLEOTIDE SEQUENCE [LARGE SCALE GENOMIC DNA]</scope>
    <source>
        <strain evidence="6 7">YPL13</strain>
    </source>
</reference>
<evidence type="ECO:0000256" key="3">
    <source>
        <dbReference type="ARBA" id="ARBA00022989"/>
    </source>
</evidence>
<keyword evidence="2 5" id="KW-0812">Transmembrane</keyword>
<dbReference type="PANTHER" id="PTHR10361:SF28">
    <property type="entry name" value="P3 PROTEIN-RELATED"/>
    <property type="match status" value="1"/>
</dbReference>
<dbReference type="Pfam" id="PF01758">
    <property type="entry name" value="SBF"/>
    <property type="match status" value="1"/>
</dbReference>
<evidence type="ECO:0000256" key="4">
    <source>
        <dbReference type="ARBA" id="ARBA00023136"/>
    </source>
</evidence>
<dbReference type="InterPro" id="IPR004710">
    <property type="entry name" value="Bilac:Na_transpt"/>
</dbReference>
<protein>
    <submittedName>
        <fullName evidence="6">Bile acid:sodium symporter family protein</fullName>
    </submittedName>
</protein>
<evidence type="ECO:0000313" key="6">
    <source>
        <dbReference type="EMBL" id="QLK27657.1"/>
    </source>
</evidence>
<feature type="transmembrane region" description="Helical" evidence="5">
    <location>
        <begin position="101"/>
        <end position="123"/>
    </location>
</feature>
<organism evidence="6 7">
    <name type="scientific">Natrinema zhouii</name>
    <dbReference type="NCBI Taxonomy" id="1710539"/>
    <lineage>
        <taxon>Archaea</taxon>
        <taxon>Methanobacteriati</taxon>
        <taxon>Methanobacteriota</taxon>
        <taxon>Stenosarchaea group</taxon>
        <taxon>Halobacteria</taxon>
        <taxon>Halobacteriales</taxon>
        <taxon>Natrialbaceae</taxon>
        <taxon>Natrinema</taxon>
    </lineage>
</organism>
<feature type="transmembrane region" description="Helical" evidence="5">
    <location>
        <begin position="199"/>
        <end position="219"/>
    </location>
</feature>
<feature type="transmembrane region" description="Helical" evidence="5">
    <location>
        <begin position="39"/>
        <end position="61"/>
    </location>
</feature>
<dbReference type="RefSeq" id="WP_180842818.1">
    <property type="nucleotide sequence ID" value="NZ_CP059154.1"/>
</dbReference>
<dbReference type="EMBL" id="CP059154">
    <property type="protein sequence ID" value="QLK27657.1"/>
    <property type="molecule type" value="Genomic_DNA"/>
</dbReference>
<dbReference type="InterPro" id="IPR002657">
    <property type="entry name" value="BilAc:Na_symport/Acr3"/>
</dbReference>
<keyword evidence="7" id="KW-1185">Reference proteome</keyword>
<name>A0A7D6CQN7_9EURY</name>
<gene>
    <name evidence="6" type="ORF">HYG81_08645</name>
</gene>
<proteinExistence type="predicted"/>
<dbReference type="KEGG" id="nay:HYG81_08645"/>
<sequence>MSWQPSLERIGEFTSKYFVLWVLIVSPLALYAPETFTPIAPYITPLLGIIMLGMGLTLTPADFRRILERPRDVFIGAMSQWILMPTIAYALVVALGLPWEIGIGLILVGAAPGGTASNVMTYLGRGDVALSVTITSVTTIAAPLVMPAWIVLLAGESISVTFAEMATSIVQVVLLPVIGGLVLRHVLDEYAPAVAQAGLSIFPAISVIAIVAIVAAVVGLNVETILAASAVVFLAVVLHNGLGLGAGYAVGRAADMAEDRARACAFEVGLQNSGLAVALATAHFSASAALIPALFSVWHNVSGPALATLFTYLDGDAPIADEDPAVASD</sequence>
<dbReference type="GeneID" id="56143268"/>
<dbReference type="Proteomes" id="UP000510869">
    <property type="component" value="Chromosome"/>
</dbReference>
<feature type="transmembrane region" description="Helical" evidence="5">
    <location>
        <begin position="166"/>
        <end position="187"/>
    </location>
</feature>
<keyword evidence="3 5" id="KW-1133">Transmembrane helix</keyword>
<evidence type="ECO:0000313" key="7">
    <source>
        <dbReference type="Proteomes" id="UP000510869"/>
    </source>
</evidence>
<dbReference type="AlphaFoldDB" id="A0A7D6CQN7"/>
<evidence type="ECO:0000256" key="5">
    <source>
        <dbReference type="SAM" id="Phobius"/>
    </source>
</evidence>
<dbReference type="GO" id="GO:0016020">
    <property type="term" value="C:membrane"/>
    <property type="evidence" value="ECO:0007669"/>
    <property type="project" value="UniProtKB-SubCell"/>
</dbReference>
<accession>A0A7D6CQN7</accession>
<dbReference type="OrthoDB" id="77768at2157"/>
<feature type="transmembrane region" description="Helical" evidence="5">
    <location>
        <begin position="73"/>
        <end position="95"/>
    </location>
</feature>
<comment type="subcellular location">
    <subcellularLocation>
        <location evidence="1">Membrane</location>
        <topology evidence="1">Multi-pass membrane protein</topology>
    </subcellularLocation>
</comment>
<feature type="transmembrane region" description="Helical" evidence="5">
    <location>
        <begin position="225"/>
        <end position="250"/>
    </location>
</feature>
<evidence type="ECO:0000256" key="2">
    <source>
        <dbReference type="ARBA" id="ARBA00022692"/>
    </source>
</evidence>
<dbReference type="Gene3D" id="1.20.1530.20">
    <property type="match status" value="1"/>
</dbReference>
<keyword evidence="4 5" id="KW-0472">Membrane</keyword>